<keyword evidence="6" id="KW-1185">Reference proteome</keyword>
<comment type="caution">
    <text evidence="3">The sequence shown here is derived from an EMBL/GenBank/DDBJ whole genome shotgun (WGS) entry which is preliminary data.</text>
</comment>
<dbReference type="Proteomes" id="UP000677228">
    <property type="component" value="Unassembled WGS sequence"/>
</dbReference>
<feature type="region of interest" description="Disordered" evidence="1">
    <location>
        <begin position="1"/>
        <end position="25"/>
    </location>
</feature>
<feature type="compositionally biased region" description="Basic and acidic residues" evidence="1">
    <location>
        <begin position="1"/>
        <end position="17"/>
    </location>
</feature>
<evidence type="ECO:0000313" key="2">
    <source>
        <dbReference type="EMBL" id="CAF0968678.1"/>
    </source>
</evidence>
<evidence type="ECO:0000256" key="1">
    <source>
        <dbReference type="SAM" id="MobiDB-lite"/>
    </source>
</evidence>
<evidence type="ECO:0000313" key="4">
    <source>
        <dbReference type="EMBL" id="CAF3740211.1"/>
    </source>
</evidence>
<dbReference type="Proteomes" id="UP000663829">
    <property type="component" value="Unassembled WGS sequence"/>
</dbReference>
<accession>A0A814RZ74</accession>
<reference evidence="3" key="1">
    <citation type="submission" date="2021-02" db="EMBL/GenBank/DDBJ databases">
        <authorList>
            <person name="Nowell W R."/>
        </authorList>
    </citation>
    <scope>NUCLEOTIDE SEQUENCE</scope>
</reference>
<dbReference type="EMBL" id="CAJOBA010005328">
    <property type="protein sequence ID" value="CAF3740211.1"/>
    <property type="molecule type" value="Genomic_DNA"/>
</dbReference>
<organism evidence="3 6">
    <name type="scientific">Didymodactylos carnosus</name>
    <dbReference type="NCBI Taxonomy" id="1234261"/>
    <lineage>
        <taxon>Eukaryota</taxon>
        <taxon>Metazoa</taxon>
        <taxon>Spiralia</taxon>
        <taxon>Gnathifera</taxon>
        <taxon>Rotifera</taxon>
        <taxon>Eurotatoria</taxon>
        <taxon>Bdelloidea</taxon>
        <taxon>Philodinida</taxon>
        <taxon>Philodinidae</taxon>
        <taxon>Didymodactylos</taxon>
    </lineage>
</organism>
<dbReference type="AlphaFoldDB" id="A0A814RZ74"/>
<evidence type="ECO:0000313" key="5">
    <source>
        <dbReference type="EMBL" id="CAF3903028.1"/>
    </source>
</evidence>
<protein>
    <submittedName>
        <fullName evidence="3">Uncharacterized protein</fullName>
    </submittedName>
</protein>
<dbReference type="EMBL" id="CAJOBC010006560">
    <property type="protein sequence ID" value="CAF3903028.1"/>
    <property type="molecule type" value="Genomic_DNA"/>
</dbReference>
<evidence type="ECO:0000313" key="3">
    <source>
        <dbReference type="EMBL" id="CAF1139320.1"/>
    </source>
</evidence>
<evidence type="ECO:0000313" key="6">
    <source>
        <dbReference type="Proteomes" id="UP000663829"/>
    </source>
</evidence>
<dbReference type="EMBL" id="CAJNOK010005326">
    <property type="protein sequence ID" value="CAF0968678.1"/>
    <property type="molecule type" value="Genomic_DNA"/>
</dbReference>
<gene>
    <name evidence="3" type="ORF">GPM918_LOCUS20599</name>
    <name evidence="2" type="ORF">OVA965_LOCUS12984</name>
    <name evidence="5" type="ORF">SRO942_LOCUS20596</name>
    <name evidence="4" type="ORF">TMI583_LOCUS12983</name>
</gene>
<dbReference type="Proteomes" id="UP000682733">
    <property type="component" value="Unassembled WGS sequence"/>
</dbReference>
<name>A0A814RZ74_9BILA</name>
<sequence length="250" mass="28096">MSNKTRELKETKPKRDTSTAAKSTRTVLAAPTSAKGILKKTEPTTMATKMTTSGGTSLDSSTVAASVFKQHAPMITPLVTTMSTADVSESSTLAANAKSPICRVSLYALRYFIDSDKLKLQAVFGPKLALDFEEIVRLPNDKEQAYVPFVFQLSANVQIDVDGIPYVVTKKARYRCTEYYLRVEKSALFFQSSKCDEIARRSMSNNRSSHQFLLDLRFPDDRDNALFGKFFRYFIAYGDRYLCLALQKHF</sequence>
<dbReference type="EMBL" id="CAJNOQ010006560">
    <property type="protein sequence ID" value="CAF1139320.1"/>
    <property type="molecule type" value="Genomic_DNA"/>
</dbReference>
<dbReference type="OrthoDB" id="10547886at2759"/>
<dbReference type="Proteomes" id="UP000681722">
    <property type="component" value="Unassembled WGS sequence"/>
</dbReference>
<proteinExistence type="predicted"/>